<dbReference type="GeneID" id="38783446"/>
<dbReference type="Proteomes" id="UP000287166">
    <property type="component" value="Unassembled WGS sequence"/>
</dbReference>
<evidence type="ECO:0000313" key="2">
    <source>
        <dbReference type="Proteomes" id="UP000287166"/>
    </source>
</evidence>
<dbReference type="InParanoid" id="A0A401GWI0"/>
<accession>A0A401GWI0</accession>
<reference evidence="1 2" key="1">
    <citation type="journal article" date="2018" name="Sci. Rep.">
        <title>Genome sequence of the cauliflower mushroom Sparassis crispa (Hanabiratake) and its association with beneficial usage.</title>
        <authorList>
            <person name="Kiyama R."/>
            <person name="Furutani Y."/>
            <person name="Kawaguchi K."/>
            <person name="Nakanishi T."/>
        </authorList>
    </citation>
    <scope>NUCLEOTIDE SEQUENCE [LARGE SCALE GENOMIC DNA]</scope>
</reference>
<sequence>MYAKIDDFYDFFSNLASGNYQTLISEGLATKSPVATSSKRASNLDISPSAAHQPINTTLRSCNTSSGITRRDEYSFTFKHMIHDLYDIQDFAAMAEDVVRTSRMKFQPLSDEFKTRRETGAEHLRALKKRRTARRTTVNESVLQDRGWYYDVAAPTSLIDDAASPPFSGRSTFNNASATLRSARDASEGMRALCDAIQDVGGDERSMDLKLSQALQRVELQVAQGGSEALSTYQRGTFSSYCDQSPFDGEPMKEEIRVTVGGRSTMKRRRAD</sequence>
<dbReference type="EMBL" id="BFAD01000009">
    <property type="protein sequence ID" value="GBE86529.1"/>
    <property type="molecule type" value="Genomic_DNA"/>
</dbReference>
<keyword evidence="2" id="KW-1185">Reference proteome</keyword>
<evidence type="ECO:0000313" key="1">
    <source>
        <dbReference type="EMBL" id="GBE86529.1"/>
    </source>
</evidence>
<comment type="caution">
    <text evidence="1">The sequence shown here is derived from an EMBL/GenBank/DDBJ whole genome shotgun (WGS) entry which is preliminary data.</text>
</comment>
<name>A0A401GWI0_9APHY</name>
<dbReference type="OrthoDB" id="3067134at2759"/>
<proteinExistence type="predicted"/>
<dbReference type="AlphaFoldDB" id="A0A401GWI0"/>
<gene>
    <name evidence="1" type="ORF">SCP_0904080</name>
</gene>
<dbReference type="RefSeq" id="XP_027617442.1">
    <property type="nucleotide sequence ID" value="XM_027761641.1"/>
</dbReference>
<organism evidence="1 2">
    <name type="scientific">Sparassis crispa</name>
    <dbReference type="NCBI Taxonomy" id="139825"/>
    <lineage>
        <taxon>Eukaryota</taxon>
        <taxon>Fungi</taxon>
        <taxon>Dikarya</taxon>
        <taxon>Basidiomycota</taxon>
        <taxon>Agaricomycotina</taxon>
        <taxon>Agaricomycetes</taxon>
        <taxon>Polyporales</taxon>
        <taxon>Sparassidaceae</taxon>
        <taxon>Sparassis</taxon>
    </lineage>
</organism>
<protein>
    <submittedName>
        <fullName evidence="1">Uncharacterized protein</fullName>
    </submittedName>
</protein>